<dbReference type="EMBL" id="BAAADD010000010">
    <property type="protein sequence ID" value="GAA0583749.1"/>
    <property type="molecule type" value="Genomic_DNA"/>
</dbReference>
<comment type="similarity">
    <text evidence="1">Belongs to the acetyl-CoA hydrolase/transferase family.</text>
</comment>
<dbReference type="InterPro" id="IPR046433">
    <property type="entry name" value="ActCoA_hydro"/>
</dbReference>
<dbReference type="SUPFAM" id="SSF100950">
    <property type="entry name" value="NagB/RpiA/CoA transferase-like"/>
    <property type="match status" value="2"/>
</dbReference>
<protein>
    <submittedName>
        <fullName evidence="5">Acetyl-CoA hydrolase/transferase C-terminal domain-containing protein</fullName>
    </submittedName>
</protein>
<comment type="caution">
    <text evidence="5">The sequence shown here is derived from an EMBL/GenBank/DDBJ whole genome shotgun (WGS) entry which is preliminary data.</text>
</comment>
<gene>
    <name evidence="5" type="ORF">GCM10008942_35840</name>
</gene>
<keyword evidence="6" id="KW-1185">Reference proteome</keyword>
<evidence type="ECO:0000313" key="6">
    <source>
        <dbReference type="Proteomes" id="UP001499951"/>
    </source>
</evidence>
<evidence type="ECO:0000259" key="3">
    <source>
        <dbReference type="Pfam" id="PF02550"/>
    </source>
</evidence>
<evidence type="ECO:0000256" key="1">
    <source>
        <dbReference type="ARBA" id="ARBA00009632"/>
    </source>
</evidence>
<dbReference type="InterPro" id="IPR038460">
    <property type="entry name" value="AcetylCoA_hyd_C_sf"/>
</dbReference>
<dbReference type="InterPro" id="IPR003702">
    <property type="entry name" value="ActCoA_hydro_N"/>
</dbReference>
<feature type="domain" description="Acetyl-CoA hydrolase/transferase N-terminal" evidence="3">
    <location>
        <begin position="8"/>
        <end position="183"/>
    </location>
</feature>
<dbReference type="Gene3D" id="3.30.750.70">
    <property type="entry name" value="4-hydroxybutyrate coenzyme like domains"/>
    <property type="match status" value="1"/>
</dbReference>
<proteinExistence type="inferred from homology"/>
<evidence type="ECO:0000256" key="2">
    <source>
        <dbReference type="ARBA" id="ARBA00022679"/>
    </source>
</evidence>
<dbReference type="GO" id="GO:0016787">
    <property type="term" value="F:hydrolase activity"/>
    <property type="evidence" value="ECO:0007669"/>
    <property type="project" value="UniProtKB-KW"/>
</dbReference>
<dbReference type="Pfam" id="PF13336">
    <property type="entry name" value="AcetylCoA_hyd_C"/>
    <property type="match status" value="1"/>
</dbReference>
<dbReference type="InterPro" id="IPR037171">
    <property type="entry name" value="NagB/RpiA_transferase-like"/>
</dbReference>
<dbReference type="Gene3D" id="3.40.1080.20">
    <property type="entry name" value="Acetyl-CoA hydrolase/transferase C-terminal domain"/>
    <property type="match status" value="1"/>
</dbReference>
<dbReference type="Proteomes" id="UP001499951">
    <property type="component" value="Unassembled WGS sequence"/>
</dbReference>
<evidence type="ECO:0000313" key="5">
    <source>
        <dbReference type="EMBL" id="GAA0583749.1"/>
    </source>
</evidence>
<dbReference type="Gene3D" id="3.40.1080.10">
    <property type="entry name" value="Glutaconate Coenzyme A-transferase"/>
    <property type="match status" value="1"/>
</dbReference>
<keyword evidence="2" id="KW-0808">Transferase</keyword>
<evidence type="ECO:0000259" key="4">
    <source>
        <dbReference type="Pfam" id="PF13336"/>
    </source>
</evidence>
<accession>A0ABP3Q5S4</accession>
<reference evidence="6" key="1">
    <citation type="journal article" date="2019" name="Int. J. Syst. Evol. Microbiol.">
        <title>The Global Catalogue of Microorganisms (GCM) 10K type strain sequencing project: providing services to taxonomists for standard genome sequencing and annotation.</title>
        <authorList>
            <consortium name="The Broad Institute Genomics Platform"/>
            <consortium name="The Broad Institute Genome Sequencing Center for Infectious Disease"/>
            <person name="Wu L."/>
            <person name="Ma J."/>
        </authorList>
    </citation>
    <scope>NUCLEOTIDE SEQUENCE [LARGE SCALE GENOMIC DNA]</scope>
    <source>
        <strain evidence="6">JCM 15089</strain>
    </source>
</reference>
<dbReference type="PANTHER" id="PTHR21432:SF20">
    <property type="entry name" value="ACETYL-COA HYDROLASE"/>
    <property type="match status" value="1"/>
</dbReference>
<name>A0ABP3Q5S4_9PROT</name>
<organism evidence="5 6">
    <name type="scientific">Rhizomicrobium electricum</name>
    <dbReference type="NCBI Taxonomy" id="480070"/>
    <lineage>
        <taxon>Bacteria</taxon>
        <taxon>Pseudomonadati</taxon>
        <taxon>Pseudomonadota</taxon>
        <taxon>Alphaproteobacteria</taxon>
        <taxon>Micropepsales</taxon>
        <taxon>Micropepsaceae</taxon>
        <taxon>Rhizomicrobium</taxon>
    </lineage>
</organism>
<dbReference type="PANTHER" id="PTHR21432">
    <property type="entry name" value="ACETYL-COA HYDROLASE-RELATED"/>
    <property type="match status" value="1"/>
</dbReference>
<dbReference type="Pfam" id="PF02550">
    <property type="entry name" value="AcetylCoA_hydro"/>
    <property type="match status" value="1"/>
</dbReference>
<keyword evidence="5" id="KW-0378">Hydrolase</keyword>
<sequence length="447" mass="49285">MRTAYQSAKKISAADAAALVKSGHWLDFGACLSQPDVFDKALAARVRELAEVNIRCSQGFEPRAMLEADPHAEHFHWYSWHYNTYERKKSDAGICHYIPLNLGEVPDYYRRFIDPIDIVVLKVRPADADGNFNFGPTNTWNRAIIERARTVIVETSTAVPHVCGIDNAVHISEVDYIIEGDNAPLFELKAPPVSDIDRAIARRIAAEIEDGACLQIGIGGMPNAVCSLLKDSGAKDLGIHTEMLTDGLIELYKAGVVTGARKKLDPGKSAFTFGLGSRLMYDALDGNPDMLCCPVDYTNLPHYIMQNDKAFSINSTTQMDLQGQAASESDGHRHISGTGGQLQYVRGAYASKGGKSFICMSSVFEKKGVRKSRIVLDLTRGNIVTTPRSDVMYVVTEYGMVNLKGKSIPERVRAMISLAHPDYREDLERQALENRLLPRALHVGQPA</sequence>
<dbReference type="RefSeq" id="WP_166937103.1">
    <property type="nucleotide sequence ID" value="NZ_BAAADD010000010.1"/>
</dbReference>
<dbReference type="InterPro" id="IPR026888">
    <property type="entry name" value="AcetylCoA_hyd_C"/>
</dbReference>
<feature type="domain" description="Acetyl-CoA hydrolase/transferase C-terminal" evidence="4">
    <location>
        <begin position="276"/>
        <end position="431"/>
    </location>
</feature>